<evidence type="ECO:0000313" key="2">
    <source>
        <dbReference type="EMBL" id="QHT73684.1"/>
    </source>
</evidence>
<keyword evidence="1" id="KW-0472">Membrane</keyword>
<keyword evidence="1" id="KW-1133">Transmembrane helix</keyword>
<organism evidence="2">
    <name type="scientific">viral metagenome</name>
    <dbReference type="NCBI Taxonomy" id="1070528"/>
    <lineage>
        <taxon>unclassified sequences</taxon>
        <taxon>metagenomes</taxon>
        <taxon>organismal metagenomes</taxon>
    </lineage>
</organism>
<sequence length="159" mass="18875">MQEKVETDQDNIDPNITIKEINKIIPYINDRICSFRIIVHKLERCFKNNKISIDMLRNEISAIKNDNQNIISYKDNYEYQLNQINLESYNNHIDNIKIINLQNKLDDSIKNIKIQNIKYLLDSLVHNNNINNLNNIINIYGIINIGTIIVCFCYFYYSK</sequence>
<feature type="transmembrane region" description="Helical" evidence="1">
    <location>
        <begin position="137"/>
        <end position="157"/>
    </location>
</feature>
<accession>A0A6C0GZD9</accession>
<dbReference type="AlphaFoldDB" id="A0A6C0GZD9"/>
<protein>
    <submittedName>
        <fullName evidence="2">Uncharacterized protein</fullName>
    </submittedName>
</protein>
<dbReference type="EMBL" id="MN739831">
    <property type="protein sequence ID" value="QHT73684.1"/>
    <property type="molecule type" value="Genomic_DNA"/>
</dbReference>
<reference evidence="2" key="1">
    <citation type="journal article" date="2020" name="Nature">
        <title>Giant virus diversity and host interactions through global metagenomics.</title>
        <authorList>
            <person name="Schulz F."/>
            <person name="Roux S."/>
            <person name="Paez-Espino D."/>
            <person name="Jungbluth S."/>
            <person name="Walsh D.A."/>
            <person name="Denef V.J."/>
            <person name="McMahon K.D."/>
            <person name="Konstantinidis K.T."/>
            <person name="Eloe-Fadrosh E.A."/>
            <person name="Kyrpides N.C."/>
            <person name="Woyke T."/>
        </authorList>
    </citation>
    <scope>NUCLEOTIDE SEQUENCE</scope>
    <source>
        <strain evidence="2">GVMAG-M-3300023179-4</strain>
    </source>
</reference>
<keyword evidence="1" id="KW-0812">Transmembrane</keyword>
<proteinExistence type="predicted"/>
<evidence type="ECO:0000256" key="1">
    <source>
        <dbReference type="SAM" id="Phobius"/>
    </source>
</evidence>
<name>A0A6C0GZD9_9ZZZZ</name>